<evidence type="ECO:0000313" key="7">
    <source>
        <dbReference type="Proteomes" id="UP000183700"/>
    </source>
</evidence>
<sequence>MKKTEKRDLMAPLTELLGIQYPILQGAMAHIARCPLVGAVSEAGGLGIIAAGGLSGTELREQIRKTQQQTKKPFAVNLMLQMPNIAEQVEILIEEDVKIVTTGAGTPKPYMEVLKQARVKVFPVVPSVKLAQKMEQLGADGVIAEGMEAGGHIGETTTMTLLPQVTQAVKIPVIAAGGIGDGRGLAAAFALGAQGIQLGTAFLTAMECPIHENYRQAIIQADVTATTVIRNQAGGALRGLKNALTEAYLEEPTKDVFSLAALKRAADDGEIQQGMVMAGQVAGLLTEVRSAQEIIETIYKEAVAISRNSGIK</sequence>
<protein>
    <recommendedName>
        <fullName evidence="2">Probable nitronate monooxygenase</fullName>
    </recommendedName>
</protein>
<dbReference type="OrthoDB" id="9778912at2"/>
<dbReference type="PANTHER" id="PTHR32332">
    <property type="entry name" value="2-NITROPROPANE DIOXYGENASE"/>
    <property type="match status" value="1"/>
</dbReference>
<dbReference type="RefSeq" id="WP_071863111.1">
    <property type="nucleotide sequence ID" value="NZ_JBHLVS010000030.1"/>
</dbReference>
<dbReference type="EMBL" id="JXKM01000013">
    <property type="protein sequence ID" value="OJG34537.1"/>
    <property type="molecule type" value="Genomic_DNA"/>
</dbReference>
<evidence type="ECO:0000256" key="2">
    <source>
        <dbReference type="ARBA" id="ARBA00013457"/>
    </source>
</evidence>
<organism evidence="6 7">
    <name type="scientific">Enterococcus devriesei</name>
    <dbReference type="NCBI Taxonomy" id="319970"/>
    <lineage>
        <taxon>Bacteria</taxon>
        <taxon>Bacillati</taxon>
        <taxon>Bacillota</taxon>
        <taxon>Bacilli</taxon>
        <taxon>Lactobacillales</taxon>
        <taxon>Enterococcaceae</taxon>
        <taxon>Enterococcus</taxon>
    </lineage>
</organism>
<keyword evidence="3" id="KW-0285">Flavoprotein</keyword>
<accession>A0A1L8SR34</accession>
<dbReference type="Proteomes" id="UP000183700">
    <property type="component" value="Unassembled WGS sequence"/>
</dbReference>
<comment type="function">
    <text evidence="1">Nitronate monooxygenase that uses molecular oxygen to catalyze the oxidative denitrification of alkyl nitronates. Acts on propionate 3-nitronate (P3N), the presumed physiological substrate. Probably functions in the detoxification of P3N, a metabolic poison produced by plants and fungi as a defense mechanism.</text>
</comment>
<evidence type="ECO:0000256" key="3">
    <source>
        <dbReference type="ARBA" id="ARBA00022630"/>
    </source>
</evidence>
<gene>
    <name evidence="6" type="ORF">RV00_GL000757</name>
</gene>
<evidence type="ECO:0000256" key="5">
    <source>
        <dbReference type="ARBA" id="ARBA00023002"/>
    </source>
</evidence>
<dbReference type="GO" id="GO:0018580">
    <property type="term" value="F:nitronate monooxygenase activity"/>
    <property type="evidence" value="ECO:0007669"/>
    <property type="project" value="InterPro"/>
</dbReference>
<dbReference type="InterPro" id="IPR013785">
    <property type="entry name" value="Aldolase_TIM"/>
</dbReference>
<keyword evidence="4" id="KW-0288">FMN</keyword>
<dbReference type="PANTHER" id="PTHR32332:SF20">
    <property type="entry name" value="2-NITROPROPANE DIOXYGENASE-LIKE PROTEIN"/>
    <property type="match status" value="1"/>
</dbReference>
<evidence type="ECO:0000313" key="6">
    <source>
        <dbReference type="EMBL" id="OJG34537.1"/>
    </source>
</evidence>
<reference evidence="6 7" key="1">
    <citation type="submission" date="2014-12" db="EMBL/GenBank/DDBJ databases">
        <title>Draft genome sequences of 29 type strains of Enterococci.</title>
        <authorList>
            <person name="Zhong Z."/>
            <person name="Sun Z."/>
            <person name="Liu W."/>
            <person name="Zhang W."/>
            <person name="Zhang H."/>
        </authorList>
    </citation>
    <scope>NUCLEOTIDE SEQUENCE [LARGE SCALE GENOMIC DNA]</scope>
    <source>
        <strain evidence="6 7">DSM 22802</strain>
    </source>
</reference>
<dbReference type="STRING" id="319970.RV00_GL000757"/>
<comment type="caution">
    <text evidence="6">The sequence shown here is derived from an EMBL/GenBank/DDBJ whole genome shotgun (WGS) entry which is preliminary data.</text>
</comment>
<dbReference type="Gene3D" id="3.20.20.70">
    <property type="entry name" value="Aldolase class I"/>
    <property type="match status" value="1"/>
</dbReference>
<evidence type="ECO:0000256" key="1">
    <source>
        <dbReference type="ARBA" id="ARBA00003535"/>
    </source>
</evidence>
<keyword evidence="7" id="KW-1185">Reference proteome</keyword>
<proteinExistence type="predicted"/>
<dbReference type="Pfam" id="PF03060">
    <property type="entry name" value="NMO"/>
    <property type="match status" value="1"/>
</dbReference>
<dbReference type="CDD" id="cd04730">
    <property type="entry name" value="NPD_like"/>
    <property type="match status" value="1"/>
</dbReference>
<name>A0A1L8SR34_9ENTE</name>
<dbReference type="InterPro" id="IPR004136">
    <property type="entry name" value="NMO"/>
</dbReference>
<dbReference type="SUPFAM" id="SSF51412">
    <property type="entry name" value="Inosine monophosphate dehydrogenase (IMPDH)"/>
    <property type="match status" value="1"/>
</dbReference>
<evidence type="ECO:0000256" key="4">
    <source>
        <dbReference type="ARBA" id="ARBA00022643"/>
    </source>
</evidence>
<keyword evidence="5" id="KW-0560">Oxidoreductase</keyword>
<dbReference type="AlphaFoldDB" id="A0A1L8SR34"/>